<feature type="compositionally biased region" description="Polar residues" evidence="10">
    <location>
        <begin position="270"/>
        <end position="296"/>
    </location>
</feature>
<keyword evidence="6 8" id="KW-0539">Nucleus</keyword>
<evidence type="ECO:0000256" key="3">
    <source>
        <dbReference type="ARBA" id="ARBA00020629"/>
    </source>
</evidence>
<comment type="similarity">
    <text evidence="2 8">Belongs to the Mediator complex subunit 4 family.</text>
</comment>
<evidence type="ECO:0000256" key="1">
    <source>
        <dbReference type="ARBA" id="ARBA00004123"/>
    </source>
</evidence>
<dbReference type="EMBL" id="AMGV01000018">
    <property type="protein sequence ID" value="KEF52438.1"/>
    <property type="molecule type" value="Genomic_DNA"/>
</dbReference>
<sequence length="329" mass="35777">METQVLAPLNAFETHLNSLVTCLTQTNTYANAPQIAQTLLDTDDELTSSLNLLHRHQQNYARILNLRAEVATLQEQLKSTIRQCVALRDEVGRIHPSIVSADSDEDSSEDLDEGANVAELDYHTLLAFAARIGKHNAVAAREAEAESRRFKIAARRIEDATSTTIPNGVQEAPTMVGNGTDETNAEIERINNTIAATRAQMGMAFPEAGVLRAGELGKLQLFRERQVQTASGADGAVDRAMDEEVERLVRETENVGGVLLGKEDPEGAVSSISLSPEVTRQTTARDAPSSSQNQPRPTAGRASVPKPSQQAQPRRKLDLDFPSSDEEDD</sequence>
<keyword evidence="8" id="KW-0010">Activator</keyword>
<dbReference type="InterPro" id="IPR019258">
    <property type="entry name" value="Mediator_Med4"/>
</dbReference>
<evidence type="ECO:0000313" key="12">
    <source>
        <dbReference type="Proteomes" id="UP000027920"/>
    </source>
</evidence>
<comment type="subunit">
    <text evidence="8">Component of the Mediator complex.</text>
</comment>
<dbReference type="VEuPathDB" id="FungiDB:A1O9_11679"/>
<keyword evidence="9" id="KW-0175">Coiled coil</keyword>
<feature type="coiled-coil region" evidence="9">
    <location>
        <begin position="63"/>
        <end position="90"/>
    </location>
</feature>
<evidence type="ECO:0000256" key="4">
    <source>
        <dbReference type="ARBA" id="ARBA00023015"/>
    </source>
</evidence>
<evidence type="ECO:0000313" key="11">
    <source>
        <dbReference type="EMBL" id="KEF52438.1"/>
    </source>
</evidence>
<dbReference type="PANTHER" id="PTHR13208">
    <property type="entry name" value="MEDIATOR OF RNA POLYMERASE II TRANSCRIPTION SUBUNIT 4"/>
    <property type="match status" value="1"/>
</dbReference>
<dbReference type="AlphaFoldDB" id="A0A072NZH9"/>
<evidence type="ECO:0000256" key="2">
    <source>
        <dbReference type="ARBA" id="ARBA00009626"/>
    </source>
</evidence>
<organism evidence="11 12">
    <name type="scientific">Exophiala aquamarina CBS 119918</name>
    <dbReference type="NCBI Taxonomy" id="1182545"/>
    <lineage>
        <taxon>Eukaryota</taxon>
        <taxon>Fungi</taxon>
        <taxon>Dikarya</taxon>
        <taxon>Ascomycota</taxon>
        <taxon>Pezizomycotina</taxon>
        <taxon>Eurotiomycetes</taxon>
        <taxon>Chaetothyriomycetidae</taxon>
        <taxon>Chaetothyriales</taxon>
        <taxon>Herpotrichiellaceae</taxon>
        <taxon>Exophiala</taxon>
    </lineage>
</organism>
<dbReference type="RefSeq" id="XP_013255028.1">
    <property type="nucleotide sequence ID" value="XM_013399574.1"/>
</dbReference>
<comment type="function">
    <text evidence="8">Component of the Mediator complex, a coactivator involved in the regulated transcription of nearly all RNA polymerase II-dependent genes. Mediator functions as a bridge to convey information from gene-specific regulatory proteins to the basal RNA polymerase II transcription machinery. Mediator is recruited to promoters by direct interactions with regulatory proteins and serves as a scaffold for the assembly of a functional preinitiation complex with RNA polymerase II and the general transcription factors.</text>
</comment>
<dbReference type="Proteomes" id="UP000027920">
    <property type="component" value="Unassembled WGS sequence"/>
</dbReference>
<dbReference type="PANTHER" id="PTHR13208:SF2">
    <property type="entry name" value="MEDIATOR OF RNA POLYMERASE II TRANSCRIPTION SUBUNIT 4"/>
    <property type="match status" value="1"/>
</dbReference>
<dbReference type="OrthoDB" id="1929813at2759"/>
<dbReference type="STRING" id="1182545.A0A072NZH9"/>
<keyword evidence="5 8" id="KW-0804">Transcription</keyword>
<keyword evidence="4 8" id="KW-0805">Transcription regulation</keyword>
<dbReference type="HOGENOM" id="CLU_052082_0_0_1"/>
<name>A0A072NZH9_9EURO</name>
<comment type="subcellular location">
    <subcellularLocation>
        <location evidence="1 8">Nucleus</location>
    </subcellularLocation>
</comment>
<dbReference type="GeneID" id="25286576"/>
<dbReference type="Pfam" id="PF10018">
    <property type="entry name" value="Med4"/>
    <property type="match status" value="1"/>
</dbReference>
<evidence type="ECO:0000256" key="9">
    <source>
        <dbReference type="SAM" id="Coils"/>
    </source>
</evidence>
<evidence type="ECO:0000256" key="6">
    <source>
        <dbReference type="ARBA" id="ARBA00023242"/>
    </source>
</evidence>
<dbReference type="GO" id="GO:0003712">
    <property type="term" value="F:transcription coregulator activity"/>
    <property type="evidence" value="ECO:0007669"/>
    <property type="project" value="InterPro"/>
</dbReference>
<evidence type="ECO:0000256" key="7">
    <source>
        <dbReference type="ARBA" id="ARBA00031257"/>
    </source>
</evidence>
<evidence type="ECO:0000256" key="10">
    <source>
        <dbReference type="SAM" id="MobiDB-lite"/>
    </source>
</evidence>
<keyword evidence="12" id="KW-1185">Reference proteome</keyword>
<protein>
    <recommendedName>
        <fullName evidence="3 8">Mediator of RNA polymerase II transcription subunit 4</fullName>
    </recommendedName>
    <alternativeName>
        <fullName evidence="7 8">Mediator complex subunit 4</fullName>
    </alternativeName>
</protein>
<feature type="coiled-coil region" evidence="9">
    <location>
        <begin position="140"/>
        <end position="200"/>
    </location>
</feature>
<accession>A0A072NZH9</accession>
<evidence type="ECO:0000256" key="5">
    <source>
        <dbReference type="ARBA" id="ARBA00023163"/>
    </source>
</evidence>
<proteinExistence type="inferred from homology"/>
<gene>
    <name evidence="8" type="primary">MED4</name>
    <name evidence="11" type="ORF">A1O9_11679</name>
</gene>
<evidence type="ECO:0000256" key="8">
    <source>
        <dbReference type="RuleBase" id="RU364141"/>
    </source>
</evidence>
<feature type="region of interest" description="Disordered" evidence="10">
    <location>
        <begin position="256"/>
        <end position="329"/>
    </location>
</feature>
<dbReference type="GO" id="GO:0070847">
    <property type="term" value="C:core mediator complex"/>
    <property type="evidence" value="ECO:0007669"/>
    <property type="project" value="TreeGrafter"/>
</dbReference>
<reference evidence="11 12" key="1">
    <citation type="submission" date="2013-03" db="EMBL/GenBank/DDBJ databases">
        <title>The Genome Sequence of Exophiala aquamarina CBS 119918.</title>
        <authorList>
            <consortium name="The Broad Institute Genomics Platform"/>
            <person name="Cuomo C."/>
            <person name="de Hoog S."/>
            <person name="Gorbushina A."/>
            <person name="Walker B."/>
            <person name="Young S.K."/>
            <person name="Zeng Q."/>
            <person name="Gargeya S."/>
            <person name="Fitzgerald M."/>
            <person name="Haas B."/>
            <person name="Abouelleil A."/>
            <person name="Allen A.W."/>
            <person name="Alvarado L."/>
            <person name="Arachchi H.M."/>
            <person name="Berlin A.M."/>
            <person name="Chapman S.B."/>
            <person name="Gainer-Dewar J."/>
            <person name="Goldberg J."/>
            <person name="Griggs A."/>
            <person name="Gujja S."/>
            <person name="Hansen M."/>
            <person name="Howarth C."/>
            <person name="Imamovic A."/>
            <person name="Ireland A."/>
            <person name="Larimer J."/>
            <person name="McCowan C."/>
            <person name="Murphy C."/>
            <person name="Pearson M."/>
            <person name="Poon T.W."/>
            <person name="Priest M."/>
            <person name="Roberts A."/>
            <person name="Saif S."/>
            <person name="Shea T."/>
            <person name="Sisk P."/>
            <person name="Sykes S."/>
            <person name="Wortman J."/>
            <person name="Nusbaum C."/>
            <person name="Birren B."/>
        </authorList>
    </citation>
    <scope>NUCLEOTIDE SEQUENCE [LARGE SCALE GENOMIC DNA]</scope>
    <source>
        <strain evidence="11 12">CBS 119918</strain>
    </source>
</reference>
<comment type="caution">
    <text evidence="11">The sequence shown here is derived from an EMBL/GenBank/DDBJ whole genome shotgun (WGS) entry which is preliminary data.</text>
</comment>
<dbReference type="GO" id="GO:0006357">
    <property type="term" value="P:regulation of transcription by RNA polymerase II"/>
    <property type="evidence" value="ECO:0007669"/>
    <property type="project" value="InterPro"/>
</dbReference>
<dbReference type="GO" id="GO:0016592">
    <property type="term" value="C:mediator complex"/>
    <property type="evidence" value="ECO:0007669"/>
    <property type="project" value="InterPro"/>
</dbReference>